<reference evidence="1" key="4">
    <citation type="submission" date="2025-09" db="UniProtKB">
        <authorList>
            <consortium name="Ensembl"/>
        </authorList>
    </citation>
    <scope>IDENTIFICATION</scope>
</reference>
<protein>
    <submittedName>
        <fullName evidence="1">Uncharacterized protein</fullName>
    </submittedName>
</protein>
<dbReference type="HOGENOM" id="CLU_2589030_0_0_1"/>
<reference evidence="1" key="2">
    <citation type="journal article" date="2008" name="Genome Biol.">
        <title>Improved genome assembly and evidence-based global gene model set for the chordate Ciona intestinalis: new insight into intron and operon populations.</title>
        <authorList>
            <person name="Satou Y."/>
            <person name="Mineta K."/>
            <person name="Ogasawara M."/>
            <person name="Sasakura Y."/>
            <person name="Shoguchi E."/>
            <person name="Ueno K."/>
            <person name="Yamada L."/>
            <person name="Matsumoto J."/>
            <person name="Wasserscheid J."/>
            <person name="Dewar K."/>
            <person name="Wiley G.B."/>
            <person name="Macmil S.L."/>
            <person name="Roe B.A."/>
            <person name="Zeller R.W."/>
            <person name="Hastings K.E."/>
            <person name="Lemaire P."/>
            <person name="Lindquist E."/>
            <person name="Endo T."/>
            <person name="Hotta K."/>
            <person name="Inaba K."/>
        </authorList>
    </citation>
    <scope>NUCLEOTIDE SEQUENCE [LARGE SCALE GENOMIC DNA]</scope>
    <source>
        <strain evidence="1">wild type</strain>
    </source>
</reference>
<sequence length="80" mass="9125">MKLALRNRRLHRNSICYTDTKDVVSLLKMKGFDKIGNTNNIVLSGFSFMDGFKCDLPPKEQCLVAAVLKNHNIVIFKLKI</sequence>
<dbReference type="Proteomes" id="UP000008144">
    <property type="component" value="Chromosome 9"/>
</dbReference>
<dbReference type="InParanoid" id="H2XWE2"/>
<organism evidence="1 2">
    <name type="scientific">Ciona intestinalis</name>
    <name type="common">Transparent sea squirt</name>
    <name type="synonym">Ascidia intestinalis</name>
    <dbReference type="NCBI Taxonomy" id="7719"/>
    <lineage>
        <taxon>Eukaryota</taxon>
        <taxon>Metazoa</taxon>
        <taxon>Chordata</taxon>
        <taxon>Tunicata</taxon>
        <taxon>Ascidiacea</taxon>
        <taxon>Phlebobranchia</taxon>
        <taxon>Cionidae</taxon>
        <taxon>Ciona</taxon>
    </lineage>
</organism>
<dbReference type="Ensembl" id="ENSCINT00000030557.1">
    <property type="protein sequence ID" value="ENSCINP00000033976.1"/>
    <property type="gene ID" value="ENSCING00000022133.1"/>
</dbReference>
<dbReference type="AlphaFoldDB" id="H2XWE2"/>
<proteinExistence type="predicted"/>
<evidence type="ECO:0000313" key="1">
    <source>
        <dbReference type="Ensembl" id="ENSCINP00000033976.1"/>
    </source>
</evidence>
<reference evidence="1" key="3">
    <citation type="submission" date="2025-08" db="UniProtKB">
        <authorList>
            <consortium name="Ensembl"/>
        </authorList>
    </citation>
    <scope>IDENTIFICATION</scope>
</reference>
<keyword evidence="2" id="KW-1185">Reference proteome</keyword>
<evidence type="ECO:0000313" key="2">
    <source>
        <dbReference type="Proteomes" id="UP000008144"/>
    </source>
</evidence>
<name>H2XWE2_CIOIN</name>
<dbReference type="EMBL" id="EAAA01002961">
    <property type="status" value="NOT_ANNOTATED_CDS"/>
    <property type="molecule type" value="Genomic_DNA"/>
</dbReference>
<accession>H2XWE2</accession>
<reference evidence="2" key="1">
    <citation type="journal article" date="2002" name="Science">
        <title>The draft genome of Ciona intestinalis: insights into chordate and vertebrate origins.</title>
        <authorList>
            <person name="Dehal P."/>
            <person name="Satou Y."/>
            <person name="Campbell R.K."/>
            <person name="Chapman J."/>
            <person name="Degnan B."/>
            <person name="De Tomaso A."/>
            <person name="Davidson B."/>
            <person name="Di Gregorio A."/>
            <person name="Gelpke M."/>
            <person name="Goodstein D.M."/>
            <person name="Harafuji N."/>
            <person name="Hastings K.E."/>
            <person name="Ho I."/>
            <person name="Hotta K."/>
            <person name="Huang W."/>
            <person name="Kawashima T."/>
            <person name="Lemaire P."/>
            <person name="Martinez D."/>
            <person name="Meinertzhagen I.A."/>
            <person name="Necula S."/>
            <person name="Nonaka M."/>
            <person name="Putnam N."/>
            <person name="Rash S."/>
            <person name="Saiga H."/>
            <person name="Satake M."/>
            <person name="Terry A."/>
            <person name="Yamada L."/>
            <person name="Wang H.G."/>
            <person name="Awazu S."/>
            <person name="Azumi K."/>
            <person name="Boore J."/>
            <person name="Branno M."/>
            <person name="Chin-Bow S."/>
            <person name="DeSantis R."/>
            <person name="Doyle S."/>
            <person name="Francino P."/>
            <person name="Keys D.N."/>
            <person name="Haga S."/>
            <person name="Hayashi H."/>
            <person name="Hino K."/>
            <person name="Imai K.S."/>
            <person name="Inaba K."/>
            <person name="Kano S."/>
            <person name="Kobayashi K."/>
            <person name="Kobayashi M."/>
            <person name="Lee B.I."/>
            <person name="Makabe K.W."/>
            <person name="Manohar C."/>
            <person name="Matassi G."/>
            <person name="Medina M."/>
            <person name="Mochizuki Y."/>
            <person name="Mount S."/>
            <person name="Morishita T."/>
            <person name="Miura S."/>
            <person name="Nakayama A."/>
            <person name="Nishizaka S."/>
            <person name="Nomoto H."/>
            <person name="Ohta F."/>
            <person name="Oishi K."/>
            <person name="Rigoutsos I."/>
            <person name="Sano M."/>
            <person name="Sasaki A."/>
            <person name="Sasakura Y."/>
            <person name="Shoguchi E."/>
            <person name="Shin-i T."/>
            <person name="Spagnuolo A."/>
            <person name="Stainier D."/>
            <person name="Suzuki M.M."/>
            <person name="Tassy O."/>
            <person name="Takatori N."/>
            <person name="Tokuoka M."/>
            <person name="Yagi K."/>
            <person name="Yoshizaki F."/>
            <person name="Wada S."/>
            <person name="Zhang C."/>
            <person name="Hyatt P.D."/>
            <person name="Larimer F."/>
            <person name="Detter C."/>
            <person name="Doggett N."/>
            <person name="Glavina T."/>
            <person name="Hawkins T."/>
            <person name="Richardson P."/>
            <person name="Lucas S."/>
            <person name="Kohara Y."/>
            <person name="Levine M."/>
            <person name="Satoh N."/>
            <person name="Rokhsar D.S."/>
        </authorList>
    </citation>
    <scope>NUCLEOTIDE SEQUENCE [LARGE SCALE GENOMIC DNA]</scope>
</reference>